<name>A0ABU1QIL7_9BACL</name>
<protein>
    <submittedName>
        <fullName evidence="1">Uncharacterized protein</fullName>
    </submittedName>
</protein>
<dbReference type="EMBL" id="JAVDUG010000004">
    <property type="protein sequence ID" value="MDR6779489.1"/>
    <property type="molecule type" value="Genomic_DNA"/>
</dbReference>
<dbReference type="Proteomes" id="UP001266807">
    <property type="component" value="Unassembled WGS sequence"/>
</dbReference>
<reference evidence="1 2" key="1">
    <citation type="submission" date="2023-07" db="EMBL/GenBank/DDBJ databases">
        <title>Sorghum-associated microbial communities from plants grown in Nebraska, USA.</title>
        <authorList>
            <person name="Schachtman D."/>
        </authorList>
    </citation>
    <scope>NUCLEOTIDE SEQUENCE [LARGE SCALE GENOMIC DNA]</scope>
    <source>
        <strain evidence="1 2">BE143</strain>
    </source>
</reference>
<proteinExistence type="predicted"/>
<organism evidence="1 2">
    <name type="scientific">Paenibacillus peoriae</name>
    <dbReference type="NCBI Taxonomy" id="59893"/>
    <lineage>
        <taxon>Bacteria</taxon>
        <taxon>Bacillati</taxon>
        <taxon>Bacillota</taxon>
        <taxon>Bacilli</taxon>
        <taxon>Bacillales</taxon>
        <taxon>Paenibacillaceae</taxon>
        <taxon>Paenibacillus</taxon>
    </lineage>
</organism>
<sequence>MRILTNYEDLTGKTISFVHAAQFAEAITIATTDNEVIIMNREIDEDEGEGNIRVFPEFRALEYIKKEDNRYVRNSLAKHAGFDIDEYNKLKKEESLKRQNEWNLEREKREREEFNRLSRKYNVYSYKYYKEGQWCPLNGSEKIHETHEVVKTLKINQLAYVVNHVGYKAHISFNSENELIWMLPEVGYESEFYIDPSDNELNNELLWIIK</sequence>
<dbReference type="RefSeq" id="WP_310168732.1">
    <property type="nucleotide sequence ID" value="NZ_JAVDUG010000004.1"/>
</dbReference>
<evidence type="ECO:0000313" key="2">
    <source>
        <dbReference type="Proteomes" id="UP001266807"/>
    </source>
</evidence>
<keyword evidence="2" id="KW-1185">Reference proteome</keyword>
<accession>A0ABU1QIL7</accession>
<comment type="caution">
    <text evidence="1">The sequence shown here is derived from an EMBL/GenBank/DDBJ whole genome shotgun (WGS) entry which is preliminary data.</text>
</comment>
<evidence type="ECO:0000313" key="1">
    <source>
        <dbReference type="EMBL" id="MDR6779489.1"/>
    </source>
</evidence>
<gene>
    <name evidence="1" type="ORF">J2W98_003769</name>
</gene>